<dbReference type="KEGG" id="sus:Acid_4451"/>
<proteinExistence type="predicted"/>
<gene>
    <name evidence="5" type="ordered locus">Acid_4451</name>
</gene>
<dbReference type="InterPro" id="IPR000683">
    <property type="entry name" value="Gfo/Idh/MocA-like_OxRdtase_N"/>
</dbReference>
<feature type="chain" id="PRO_5004163440" evidence="2">
    <location>
        <begin position="21"/>
        <end position="396"/>
    </location>
</feature>
<dbReference type="HOGENOM" id="CLU_023194_24_0_0"/>
<keyword evidence="2" id="KW-0732">Signal</keyword>
<accession>Q01Y53</accession>
<dbReference type="eggNOG" id="COG0673">
    <property type="taxonomic scope" value="Bacteria"/>
</dbReference>
<dbReference type="Pfam" id="PF01408">
    <property type="entry name" value="GFO_IDH_MocA"/>
    <property type="match status" value="1"/>
</dbReference>
<dbReference type="InterPro" id="IPR036291">
    <property type="entry name" value="NAD(P)-bd_dom_sf"/>
</dbReference>
<dbReference type="PANTHER" id="PTHR43818:SF11">
    <property type="entry name" value="BCDNA.GH03377"/>
    <property type="match status" value="1"/>
</dbReference>
<organism evidence="5">
    <name type="scientific">Solibacter usitatus (strain Ellin6076)</name>
    <dbReference type="NCBI Taxonomy" id="234267"/>
    <lineage>
        <taxon>Bacteria</taxon>
        <taxon>Pseudomonadati</taxon>
        <taxon>Acidobacteriota</taxon>
        <taxon>Terriglobia</taxon>
        <taxon>Bryobacterales</taxon>
        <taxon>Solibacteraceae</taxon>
        <taxon>Candidatus Solibacter</taxon>
    </lineage>
</organism>
<dbReference type="Gene3D" id="3.30.360.10">
    <property type="entry name" value="Dihydrodipicolinate Reductase, domain 2"/>
    <property type="match status" value="1"/>
</dbReference>
<evidence type="ECO:0000256" key="2">
    <source>
        <dbReference type="SAM" id="SignalP"/>
    </source>
</evidence>
<evidence type="ECO:0000256" key="1">
    <source>
        <dbReference type="ARBA" id="ARBA00023002"/>
    </source>
</evidence>
<reference evidence="5" key="1">
    <citation type="submission" date="2006-10" db="EMBL/GenBank/DDBJ databases">
        <title>Complete sequence of Solibacter usitatus Ellin6076.</title>
        <authorList>
            <consortium name="US DOE Joint Genome Institute"/>
            <person name="Copeland A."/>
            <person name="Lucas S."/>
            <person name="Lapidus A."/>
            <person name="Barry K."/>
            <person name="Detter J.C."/>
            <person name="Glavina del Rio T."/>
            <person name="Hammon N."/>
            <person name="Israni S."/>
            <person name="Dalin E."/>
            <person name="Tice H."/>
            <person name="Pitluck S."/>
            <person name="Thompson L.S."/>
            <person name="Brettin T."/>
            <person name="Bruce D."/>
            <person name="Han C."/>
            <person name="Tapia R."/>
            <person name="Gilna P."/>
            <person name="Schmutz J."/>
            <person name="Larimer F."/>
            <person name="Land M."/>
            <person name="Hauser L."/>
            <person name="Kyrpides N."/>
            <person name="Mikhailova N."/>
            <person name="Janssen P.H."/>
            <person name="Kuske C.R."/>
            <person name="Richardson P."/>
        </authorList>
    </citation>
    <scope>NUCLEOTIDE SEQUENCE</scope>
    <source>
        <strain evidence="5">Ellin6076</strain>
    </source>
</reference>
<evidence type="ECO:0000259" key="3">
    <source>
        <dbReference type="Pfam" id="PF01408"/>
    </source>
</evidence>
<dbReference type="GO" id="GO:0016491">
    <property type="term" value="F:oxidoreductase activity"/>
    <property type="evidence" value="ECO:0007669"/>
    <property type="project" value="UniProtKB-KW"/>
</dbReference>
<dbReference type="SUPFAM" id="SSF55347">
    <property type="entry name" value="Glyceraldehyde-3-phosphate dehydrogenase-like, C-terminal domain"/>
    <property type="match status" value="1"/>
</dbReference>
<evidence type="ECO:0000313" key="5">
    <source>
        <dbReference type="EMBL" id="ABJ85412.1"/>
    </source>
</evidence>
<evidence type="ECO:0000259" key="4">
    <source>
        <dbReference type="Pfam" id="PF22725"/>
    </source>
</evidence>
<dbReference type="GO" id="GO:0000166">
    <property type="term" value="F:nucleotide binding"/>
    <property type="evidence" value="ECO:0007669"/>
    <property type="project" value="InterPro"/>
</dbReference>
<dbReference type="EMBL" id="CP000473">
    <property type="protein sequence ID" value="ABJ85412.1"/>
    <property type="molecule type" value="Genomic_DNA"/>
</dbReference>
<dbReference type="PANTHER" id="PTHR43818">
    <property type="entry name" value="BCDNA.GH03377"/>
    <property type="match status" value="1"/>
</dbReference>
<sequence precursor="true">MPIGRRSFLLAGAGALAAHALPPSDQVVLGVIGSGSRGTFVMGVFQKDPALRVGAICDVYEPNLENAISVASKVSGNHPKVYRNYKELLADKDVEAVLIATPEHWHYQMVLDALAAGKDVYVEKPLCQTPEQGIALVEAEKKTKQIIQVGMQRRSYDLYKEGRAVVASGKLGSVRMVRSWWLNNYVNSARATKLAGPLDWEQWQGSAPRRPLDADRFRNWRYYADYAGGIVADQGAHVFDGIHMLMGATFPSAVTAAANSPHKAGVDQPESVVAIAEYPEDFIGVFTVNYAAMQYKSRNDQLNQLDGDQARMDIGREDLRVFLKGAEETPAIEKKSEKGFGWATDLHVQNFLECVRSRNTPAAPMKLAFQAALVVQMANLSLKGGRRMRWNGTRVI</sequence>
<dbReference type="InterPro" id="IPR050463">
    <property type="entry name" value="Gfo/Idh/MocA_oxidrdct_glycsds"/>
</dbReference>
<dbReference type="Gene3D" id="3.40.50.720">
    <property type="entry name" value="NAD(P)-binding Rossmann-like Domain"/>
    <property type="match status" value="1"/>
</dbReference>
<dbReference type="Pfam" id="PF22725">
    <property type="entry name" value="GFO_IDH_MocA_C3"/>
    <property type="match status" value="1"/>
</dbReference>
<protein>
    <submittedName>
        <fullName evidence="5">Oxidoreductase domain protein</fullName>
    </submittedName>
</protein>
<name>Q01Y53_SOLUE</name>
<feature type="domain" description="Gfo/Idh/MocA-like oxidoreductase N-terminal" evidence="3">
    <location>
        <begin position="30"/>
        <end position="150"/>
    </location>
</feature>
<dbReference type="OrthoDB" id="9783105at2"/>
<dbReference type="InParanoid" id="Q01Y53"/>
<feature type="signal peptide" evidence="2">
    <location>
        <begin position="1"/>
        <end position="20"/>
    </location>
</feature>
<dbReference type="AlphaFoldDB" id="Q01Y53"/>
<dbReference type="STRING" id="234267.Acid_4451"/>
<dbReference type="InterPro" id="IPR055170">
    <property type="entry name" value="GFO_IDH_MocA-like_dom"/>
</dbReference>
<dbReference type="SUPFAM" id="SSF51735">
    <property type="entry name" value="NAD(P)-binding Rossmann-fold domains"/>
    <property type="match status" value="1"/>
</dbReference>
<keyword evidence="1" id="KW-0560">Oxidoreductase</keyword>
<feature type="domain" description="GFO/IDH/MocA-like oxidoreductase" evidence="4">
    <location>
        <begin position="161"/>
        <end position="296"/>
    </location>
</feature>